<protein>
    <submittedName>
        <fullName evidence="1">Uncharacterized protein</fullName>
    </submittedName>
</protein>
<evidence type="ECO:0000313" key="1">
    <source>
        <dbReference type="EMBL" id="KAJ9114238.1"/>
    </source>
</evidence>
<dbReference type="EMBL" id="JASBWU010000019">
    <property type="protein sequence ID" value="KAJ9114238.1"/>
    <property type="molecule type" value="Genomic_DNA"/>
</dbReference>
<proteinExistence type="predicted"/>
<comment type="caution">
    <text evidence="1">The sequence shown here is derived from an EMBL/GenBank/DDBJ whole genome shotgun (WGS) entry which is preliminary data.</text>
</comment>
<evidence type="ECO:0000313" key="2">
    <source>
        <dbReference type="Proteomes" id="UP001243375"/>
    </source>
</evidence>
<sequence length="430" mass="47201">MKFLDIPSLARLSEALAYSSAECKVNARLEAYSCKEIKKERKLRKNLEEIWVSEVEELDELSISPEMRASGLYSPFGSLDDKNARQTHWLLVSTLNLAYPDHDFSSVRADQFQREPGGVQAVLGALSGVMNLGSNANGSSPRSYGSYPSTLQSPPMLSMSLGNTSSFSPPLSSMTHPTLLRVLAEVISLDDCVVYSYVPSPEADPHQEDIYDGTADPDEDGDSSQRLTMDDEDDTMTDSYDEEDKSAELGIMLDFDEDDIDFGGAIGAGHVPRRAANQQEENIPSRRMSHPGGRQRGGLLWSVNYFFYCKRQRRILFMSVWARNRSSTYSTNAFLGSELYTNPFSHAAKVQHHSHGMPSLLGLASSISSTGSSLQTPHLAASNLPDRKHSKHMSSPVVQAASGRRQRSDSAASKSSAVEVAAHAVKRARV</sequence>
<gene>
    <name evidence="1" type="ORF">QFC22_005690</name>
</gene>
<keyword evidence="2" id="KW-1185">Reference proteome</keyword>
<dbReference type="Proteomes" id="UP001243375">
    <property type="component" value="Unassembled WGS sequence"/>
</dbReference>
<organism evidence="1 2">
    <name type="scientific">Naganishia vaughanmartiniae</name>
    <dbReference type="NCBI Taxonomy" id="1424756"/>
    <lineage>
        <taxon>Eukaryota</taxon>
        <taxon>Fungi</taxon>
        <taxon>Dikarya</taxon>
        <taxon>Basidiomycota</taxon>
        <taxon>Agaricomycotina</taxon>
        <taxon>Tremellomycetes</taxon>
        <taxon>Filobasidiales</taxon>
        <taxon>Filobasidiaceae</taxon>
        <taxon>Naganishia</taxon>
    </lineage>
</organism>
<name>A0ACC2WRY5_9TREE</name>
<accession>A0ACC2WRY5</accession>
<reference evidence="1" key="1">
    <citation type="submission" date="2023-04" db="EMBL/GenBank/DDBJ databases">
        <title>Draft Genome sequencing of Naganishia species isolated from polar environments using Oxford Nanopore Technology.</title>
        <authorList>
            <person name="Leo P."/>
            <person name="Venkateswaran K."/>
        </authorList>
    </citation>
    <scope>NUCLEOTIDE SEQUENCE</scope>
    <source>
        <strain evidence="1">MNA-CCFEE 5425</strain>
    </source>
</reference>